<feature type="transmembrane region" description="Helical" evidence="1">
    <location>
        <begin position="46"/>
        <end position="69"/>
    </location>
</feature>
<keyword evidence="1" id="KW-0812">Transmembrane</keyword>
<keyword evidence="1" id="KW-1133">Transmembrane helix</keyword>
<dbReference type="EMBL" id="MK072385">
    <property type="protein sequence ID" value="AYV82967.1"/>
    <property type="molecule type" value="Genomic_DNA"/>
</dbReference>
<gene>
    <name evidence="2" type="ORF">Hyperionvirus3_113</name>
</gene>
<name>A0A3G5A6U8_9VIRU</name>
<feature type="transmembrane region" description="Helical" evidence="1">
    <location>
        <begin position="75"/>
        <end position="94"/>
    </location>
</feature>
<keyword evidence="1" id="KW-0472">Membrane</keyword>
<accession>A0A3G5A6U8</accession>
<organism evidence="2">
    <name type="scientific">Hyperionvirus sp</name>
    <dbReference type="NCBI Taxonomy" id="2487770"/>
    <lineage>
        <taxon>Viruses</taxon>
        <taxon>Varidnaviria</taxon>
        <taxon>Bamfordvirae</taxon>
        <taxon>Nucleocytoviricota</taxon>
        <taxon>Megaviricetes</taxon>
        <taxon>Imitervirales</taxon>
        <taxon>Mimiviridae</taxon>
        <taxon>Klosneuvirinae</taxon>
    </lineage>
</organism>
<reference evidence="2" key="1">
    <citation type="submission" date="2018-10" db="EMBL/GenBank/DDBJ databases">
        <title>Hidden diversity of soil giant viruses.</title>
        <authorList>
            <person name="Schulz F."/>
            <person name="Alteio L."/>
            <person name="Goudeau D."/>
            <person name="Ryan E.M."/>
            <person name="Malmstrom R.R."/>
            <person name="Blanchard J."/>
            <person name="Woyke T."/>
        </authorList>
    </citation>
    <scope>NUCLEOTIDE SEQUENCE</scope>
    <source>
        <strain evidence="2">HYV1</strain>
    </source>
</reference>
<evidence type="ECO:0000313" key="2">
    <source>
        <dbReference type="EMBL" id="AYV82967.1"/>
    </source>
</evidence>
<sequence>MAEKINRINGLVKNFSSEGTVFALGYANGFLWANDYDIERMIEYPFWTTLHGAFGGFLGSAGATLVHRIMPERFAWIPCLLLIGSLGVITTKQVRKITSRRRNKI</sequence>
<proteinExistence type="predicted"/>
<evidence type="ECO:0000256" key="1">
    <source>
        <dbReference type="SAM" id="Phobius"/>
    </source>
</evidence>
<protein>
    <submittedName>
        <fullName evidence="2">Uncharacterized protein</fullName>
    </submittedName>
</protein>